<dbReference type="PRINTS" id="PR01543">
    <property type="entry name" value="ANATRNSFRASE"/>
</dbReference>
<keyword evidence="5" id="KW-1185">Reference proteome</keyword>
<evidence type="ECO:0000313" key="5">
    <source>
        <dbReference type="Proteomes" id="UP001304515"/>
    </source>
</evidence>
<protein>
    <submittedName>
        <fullName evidence="3">Arylamine N-acetyltransferase</fullName>
    </submittedName>
</protein>
<evidence type="ECO:0000256" key="2">
    <source>
        <dbReference type="RuleBase" id="RU003452"/>
    </source>
</evidence>
<name>A0AA96EW83_9FLAO</name>
<organism evidence="3">
    <name type="scientific">Flavobacterium capsici</name>
    <dbReference type="NCBI Taxonomy" id="3075618"/>
    <lineage>
        <taxon>Bacteria</taxon>
        <taxon>Pseudomonadati</taxon>
        <taxon>Bacteroidota</taxon>
        <taxon>Flavobacteriia</taxon>
        <taxon>Flavobacteriales</taxon>
        <taxon>Flavobacteriaceae</taxon>
        <taxon>Flavobacterium</taxon>
    </lineage>
</organism>
<dbReference type="AlphaFoldDB" id="A0AA96EW83"/>
<dbReference type="SUPFAM" id="SSF54001">
    <property type="entry name" value="Cysteine proteinases"/>
    <property type="match status" value="1"/>
</dbReference>
<accession>A0AA96J6S7</accession>
<dbReference type="PANTHER" id="PTHR11786:SF0">
    <property type="entry name" value="ARYLAMINE N-ACETYLTRANSFERASE 4-RELATED"/>
    <property type="match status" value="1"/>
</dbReference>
<dbReference type="Gene3D" id="2.40.128.150">
    <property type="entry name" value="Cysteine proteinases"/>
    <property type="match status" value="1"/>
</dbReference>
<dbReference type="RefSeq" id="WP_313323720.1">
    <property type="nucleotide sequence ID" value="NZ_CP134878.1"/>
</dbReference>
<sequence length="268" mass="30525">MNLEKIRKRIQYNGAFEPTYAVLRDLQQQFLLHVPFENLDIHMGIPLDYSSMPVFTKIVERNRGGVCYENNGLFYDILKAIGFDVQFIRGEMFKGLPLKNDDEHMHMALVVELEGDLYLVDVGNGKSFGDPLPIFNKAYSKGEDFEYIVDDFDGMKALYFKDANGVLTPRYVFDLSAKTREDFRQACRYIETSPESVFRKNTLASLYQTDGRITLAGEYFKSSNGILPCSVLLSSKEVTGSLLKKQFGIILSDEELELLELKSSELIA</sequence>
<dbReference type="InterPro" id="IPR001447">
    <property type="entry name" value="Arylamine_N-AcTrfase"/>
</dbReference>
<dbReference type="EMBL" id="CP134890">
    <property type="protein sequence ID" value="WNM20521.1"/>
    <property type="molecule type" value="Genomic_DNA"/>
</dbReference>
<dbReference type="Gene3D" id="3.30.2140.10">
    <property type="entry name" value="Arylamine N-acetyltransferase"/>
    <property type="match status" value="1"/>
</dbReference>
<dbReference type="KEGG" id="fcj:RN605_07435"/>
<dbReference type="GO" id="GO:0016407">
    <property type="term" value="F:acetyltransferase activity"/>
    <property type="evidence" value="ECO:0007669"/>
    <property type="project" value="InterPro"/>
</dbReference>
<dbReference type="InterPro" id="IPR038765">
    <property type="entry name" value="Papain-like_cys_pep_sf"/>
</dbReference>
<evidence type="ECO:0000313" key="3">
    <source>
        <dbReference type="EMBL" id="WNM19132.1"/>
    </source>
</evidence>
<accession>A0AA96EW83</accession>
<comment type="similarity">
    <text evidence="1 2">Belongs to the arylamine N-acetyltransferase family.</text>
</comment>
<evidence type="ECO:0000256" key="1">
    <source>
        <dbReference type="ARBA" id="ARBA00006547"/>
    </source>
</evidence>
<gene>
    <name evidence="4" type="ORF">RN605_07435</name>
    <name evidence="3" type="ORF">RN608_00265</name>
</gene>
<dbReference type="EMBL" id="CP134878">
    <property type="protein sequence ID" value="WNM19132.1"/>
    <property type="molecule type" value="Genomic_DNA"/>
</dbReference>
<proteinExistence type="inferred from homology"/>
<dbReference type="Proteomes" id="UP001304515">
    <property type="component" value="Chromosome"/>
</dbReference>
<evidence type="ECO:0000313" key="4">
    <source>
        <dbReference type="EMBL" id="WNM20521.1"/>
    </source>
</evidence>
<dbReference type="Pfam" id="PF00797">
    <property type="entry name" value="Acetyltransf_2"/>
    <property type="match status" value="1"/>
</dbReference>
<reference evidence="3 5" key="1">
    <citation type="submission" date="2023-09" db="EMBL/GenBank/DDBJ databases">
        <title>Flavobacterium sp. a novel bacteria isolate from Pepper rhizosphere.</title>
        <authorList>
            <person name="Peng Y."/>
            <person name="Lee J."/>
        </authorList>
    </citation>
    <scope>NUCLEOTIDE SEQUENCE</scope>
    <source>
        <strain evidence="3">PMR2A8</strain>
        <strain evidence="4 5">PMTSA4</strain>
    </source>
</reference>
<dbReference type="PANTHER" id="PTHR11786">
    <property type="entry name" value="N-HYDROXYARYLAMINE O-ACETYLTRANSFERASE"/>
    <property type="match status" value="1"/>
</dbReference>